<protein>
    <recommendedName>
        <fullName evidence="6">Methionyl/Valyl/Leucyl/Isoleucyl-tRNA synthetase anticodon-binding domain-containing protein</fullName>
    </recommendedName>
</protein>
<keyword evidence="2" id="KW-0547">Nucleotide-binding</keyword>
<dbReference type="PANTHER" id="PTHR42780:SF1">
    <property type="entry name" value="ISOLEUCINE--TRNA LIGASE, CYTOPLASMIC"/>
    <property type="match status" value="1"/>
</dbReference>
<feature type="domain" description="Methionyl/Valyl/Leucyl/Isoleucyl-tRNA synthetase anticodon-binding" evidence="6">
    <location>
        <begin position="73"/>
        <end position="222"/>
    </location>
</feature>
<feature type="non-terminal residue" evidence="7">
    <location>
        <position position="314"/>
    </location>
</feature>
<evidence type="ECO:0000256" key="1">
    <source>
        <dbReference type="ARBA" id="ARBA00022598"/>
    </source>
</evidence>
<accession>X1BCF9</accession>
<comment type="caution">
    <text evidence="7">The sequence shown here is derived from an EMBL/GenBank/DDBJ whole genome shotgun (WGS) entry which is preliminary data.</text>
</comment>
<keyword evidence="5" id="KW-0030">Aminoacyl-tRNA synthetase</keyword>
<dbReference type="Gene3D" id="1.10.730.10">
    <property type="entry name" value="Isoleucyl-tRNA Synthetase, Domain 1"/>
    <property type="match status" value="1"/>
</dbReference>
<evidence type="ECO:0000256" key="5">
    <source>
        <dbReference type="ARBA" id="ARBA00023146"/>
    </source>
</evidence>
<dbReference type="AlphaFoldDB" id="X1BCF9"/>
<dbReference type="InterPro" id="IPR023586">
    <property type="entry name" value="Ile-tRNA-ligase_type2"/>
</dbReference>
<organism evidence="7">
    <name type="scientific">marine sediment metagenome</name>
    <dbReference type="NCBI Taxonomy" id="412755"/>
    <lineage>
        <taxon>unclassified sequences</taxon>
        <taxon>metagenomes</taxon>
        <taxon>ecological metagenomes</taxon>
    </lineage>
</organism>
<gene>
    <name evidence="7" type="ORF">S01H4_29636</name>
</gene>
<dbReference type="GO" id="GO:0006428">
    <property type="term" value="P:isoleucyl-tRNA aminoacylation"/>
    <property type="evidence" value="ECO:0007669"/>
    <property type="project" value="TreeGrafter"/>
</dbReference>
<keyword evidence="1" id="KW-0436">Ligase</keyword>
<name>X1BCF9_9ZZZZ</name>
<evidence type="ECO:0000313" key="7">
    <source>
        <dbReference type="EMBL" id="GAG81818.1"/>
    </source>
</evidence>
<proteinExistence type="predicted"/>
<evidence type="ECO:0000256" key="4">
    <source>
        <dbReference type="ARBA" id="ARBA00022917"/>
    </source>
</evidence>
<evidence type="ECO:0000256" key="3">
    <source>
        <dbReference type="ARBA" id="ARBA00022840"/>
    </source>
</evidence>
<feature type="non-terminal residue" evidence="7">
    <location>
        <position position="1"/>
    </location>
</feature>
<dbReference type="InterPro" id="IPR013155">
    <property type="entry name" value="M/V/L/I-tRNA-synth_anticd-bd"/>
</dbReference>
<sequence length="314" mass="35557">ARDDKYGADALRWYFFASSPPGNVRRFAEDMVSEVTRRFLLTLWNVYSFFVNYANIDRFSPGAEGALEQSELDRWIISELNQLITDVDTALGSYDPTGAGRKIEGFVDVLSNWYVRRSRRRFWKSENDADKLSAYTTLYQCLVALSKLMAPFTPFLADELYQNLVGSVQSEPESVHLTDFPVADATKIDKQLAADTRLAMRTSSLGRAARSQAGIKVRQPLAKLLVKVTSERQKRAIRRLAYQVLEEVNVKQLDIVDAMPVTEWPLVSEGDLMVMLDTDITPELAAEGMAREIVRRLQTMRRSAGFDIADHITT</sequence>
<reference evidence="7" key="1">
    <citation type="journal article" date="2014" name="Front. Microbiol.">
        <title>High frequency of phylogenetically diverse reductive dehalogenase-homologous genes in deep subseafloor sedimentary metagenomes.</title>
        <authorList>
            <person name="Kawai M."/>
            <person name="Futagami T."/>
            <person name="Toyoda A."/>
            <person name="Takaki Y."/>
            <person name="Nishi S."/>
            <person name="Hori S."/>
            <person name="Arai W."/>
            <person name="Tsubouchi T."/>
            <person name="Morono Y."/>
            <person name="Uchiyama I."/>
            <person name="Ito T."/>
            <person name="Fujiyama A."/>
            <person name="Inagaki F."/>
            <person name="Takami H."/>
        </authorList>
    </citation>
    <scope>NUCLEOTIDE SEQUENCE</scope>
    <source>
        <strain evidence="7">Expedition CK06-06</strain>
    </source>
</reference>
<dbReference type="GO" id="GO:0000049">
    <property type="term" value="F:tRNA binding"/>
    <property type="evidence" value="ECO:0007669"/>
    <property type="project" value="InterPro"/>
</dbReference>
<dbReference type="GO" id="GO:0004822">
    <property type="term" value="F:isoleucine-tRNA ligase activity"/>
    <property type="evidence" value="ECO:0007669"/>
    <property type="project" value="InterPro"/>
</dbReference>
<dbReference type="CDD" id="cd07961">
    <property type="entry name" value="Anticodon_Ia_Ile_ABEc"/>
    <property type="match status" value="1"/>
</dbReference>
<dbReference type="Pfam" id="PF08264">
    <property type="entry name" value="Anticodon_1"/>
    <property type="match status" value="1"/>
</dbReference>
<dbReference type="EMBL" id="BART01015230">
    <property type="protein sequence ID" value="GAG81818.1"/>
    <property type="molecule type" value="Genomic_DNA"/>
</dbReference>
<dbReference type="PANTHER" id="PTHR42780">
    <property type="entry name" value="SOLEUCYL-TRNA SYNTHETASE"/>
    <property type="match status" value="1"/>
</dbReference>
<dbReference type="SUPFAM" id="SSF47323">
    <property type="entry name" value="Anticodon-binding domain of a subclass of class I aminoacyl-tRNA synthetases"/>
    <property type="match status" value="1"/>
</dbReference>
<evidence type="ECO:0000259" key="6">
    <source>
        <dbReference type="Pfam" id="PF08264"/>
    </source>
</evidence>
<dbReference type="GO" id="GO:0005524">
    <property type="term" value="F:ATP binding"/>
    <property type="evidence" value="ECO:0007669"/>
    <property type="project" value="UniProtKB-KW"/>
</dbReference>
<evidence type="ECO:0000256" key="2">
    <source>
        <dbReference type="ARBA" id="ARBA00022741"/>
    </source>
</evidence>
<keyword evidence="4" id="KW-0648">Protein biosynthesis</keyword>
<keyword evidence="3" id="KW-0067">ATP-binding</keyword>
<dbReference type="InterPro" id="IPR033709">
    <property type="entry name" value="Anticodon_Ile_ABEc"/>
</dbReference>
<dbReference type="InterPro" id="IPR009080">
    <property type="entry name" value="tRNAsynth_Ia_anticodon-bd"/>
</dbReference>
<dbReference type="Pfam" id="PF19302">
    <property type="entry name" value="DUF5915"/>
    <property type="match status" value="1"/>
</dbReference>